<organism evidence="2 3">
    <name type="scientific">Ornithinimicrobium tianjinense</name>
    <dbReference type="NCBI Taxonomy" id="1195761"/>
    <lineage>
        <taxon>Bacteria</taxon>
        <taxon>Bacillati</taxon>
        <taxon>Actinomycetota</taxon>
        <taxon>Actinomycetes</taxon>
        <taxon>Micrococcales</taxon>
        <taxon>Ornithinimicrobiaceae</taxon>
        <taxon>Ornithinimicrobium</taxon>
    </lineage>
</organism>
<protein>
    <recommendedName>
        <fullName evidence="4">Transmembrane protein</fullName>
    </recommendedName>
</protein>
<proteinExistence type="predicted"/>
<keyword evidence="1" id="KW-0472">Membrane</keyword>
<dbReference type="RefSeq" id="WP_188431386.1">
    <property type="nucleotide sequence ID" value="NZ_BAABKH010000014.1"/>
</dbReference>
<dbReference type="AlphaFoldDB" id="A0A917F8J6"/>
<sequence>MGNLIVLWLQGAGQLLLVGLLVGAGLPLVFALGIRALAWAEGGAAEKSRAEPRPVGRLLAWLCFGVVVLGVLLGLAIIVASGFGLELVFRGGVPVFVKED</sequence>
<evidence type="ECO:0008006" key="4">
    <source>
        <dbReference type="Google" id="ProtNLM"/>
    </source>
</evidence>
<keyword evidence="1" id="KW-0812">Transmembrane</keyword>
<comment type="caution">
    <text evidence="2">The sequence shown here is derived from an EMBL/GenBank/DDBJ whole genome shotgun (WGS) entry which is preliminary data.</text>
</comment>
<name>A0A917F8J6_9MICO</name>
<evidence type="ECO:0000256" key="1">
    <source>
        <dbReference type="SAM" id="Phobius"/>
    </source>
</evidence>
<evidence type="ECO:0000313" key="2">
    <source>
        <dbReference type="EMBL" id="GGF56691.1"/>
    </source>
</evidence>
<dbReference type="Proteomes" id="UP000605670">
    <property type="component" value="Unassembled WGS sequence"/>
</dbReference>
<gene>
    <name evidence="2" type="ORF">GCM10011366_25700</name>
</gene>
<feature type="transmembrane region" description="Helical" evidence="1">
    <location>
        <begin position="58"/>
        <end position="83"/>
    </location>
</feature>
<feature type="transmembrane region" description="Helical" evidence="1">
    <location>
        <begin position="12"/>
        <end position="37"/>
    </location>
</feature>
<keyword evidence="1" id="KW-1133">Transmembrane helix</keyword>
<reference evidence="2" key="2">
    <citation type="submission" date="2020-09" db="EMBL/GenBank/DDBJ databases">
        <authorList>
            <person name="Sun Q."/>
            <person name="Zhou Y."/>
        </authorList>
    </citation>
    <scope>NUCLEOTIDE SEQUENCE</scope>
    <source>
        <strain evidence="2">CGMCC 1.12160</strain>
    </source>
</reference>
<evidence type="ECO:0000313" key="3">
    <source>
        <dbReference type="Proteomes" id="UP000605670"/>
    </source>
</evidence>
<dbReference type="EMBL" id="BMEM01000004">
    <property type="protein sequence ID" value="GGF56691.1"/>
    <property type="molecule type" value="Genomic_DNA"/>
</dbReference>
<keyword evidence="3" id="KW-1185">Reference proteome</keyword>
<reference evidence="2" key="1">
    <citation type="journal article" date="2014" name="Int. J. Syst. Evol. Microbiol.">
        <title>Complete genome sequence of Corynebacterium casei LMG S-19264T (=DSM 44701T), isolated from a smear-ripened cheese.</title>
        <authorList>
            <consortium name="US DOE Joint Genome Institute (JGI-PGF)"/>
            <person name="Walter F."/>
            <person name="Albersmeier A."/>
            <person name="Kalinowski J."/>
            <person name="Ruckert C."/>
        </authorList>
    </citation>
    <scope>NUCLEOTIDE SEQUENCE</scope>
    <source>
        <strain evidence="2">CGMCC 1.12160</strain>
    </source>
</reference>
<accession>A0A917F8J6</accession>